<gene>
    <name evidence="2" type="ORF">GFB56_15520</name>
</gene>
<organism evidence="2 3">
    <name type="scientific">Ensifer canadensis</name>
    <dbReference type="NCBI Taxonomy" id="555315"/>
    <lineage>
        <taxon>Bacteria</taxon>
        <taxon>Pseudomonadati</taxon>
        <taxon>Pseudomonadota</taxon>
        <taxon>Alphaproteobacteria</taxon>
        <taxon>Hyphomicrobiales</taxon>
        <taxon>Rhizobiaceae</taxon>
        <taxon>Sinorhizobium/Ensifer group</taxon>
        <taxon>Ensifer</taxon>
    </lineage>
</organism>
<dbReference type="AlphaFoldDB" id="A0AAW4FN15"/>
<comment type="caution">
    <text evidence="2">The sequence shown here is derived from an EMBL/GenBank/DDBJ whole genome shotgun (WGS) entry which is preliminary data.</text>
</comment>
<keyword evidence="3" id="KW-1185">Reference proteome</keyword>
<proteinExistence type="predicted"/>
<dbReference type="RefSeq" id="WP_203528184.1">
    <property type="nucleotide sequence ID" value="NZ_CP083370.1"/>
</dbReference>
<evidence type="ECO:0008006" key="4">
    <source>
        <dbReference type="Google" id="ProtNLM"/>
    </source>
</evidence>
<feature type="coiled-coil region" evidence="1">
    <location>
        <begin position="569"/>
        <end position="596"/>
    </location>
</feature>
<evidence type="ECO:0000313" key="3">
    <source>
        <dbReference type="Proteomes" id="UP000744980"/>
    </source>
</evidence>
<accession>A0AAW4FN15</accession>
<dbReference type="EMBL" id="WXFA01000008">
    <property type="protein sequence ID" value="MBM3092215.1"/>
    <property type="molecule type" value="Genomic_DNA"/>
</dbReference>
<name>A0AAW4FN15_9HYPH</name>
<sequence length="1018" mass="115598">MDDAIAQQFFPAGTAEVGPSAPQASSDTASFQWDLIDRFPLLAKHQNYKPSSTRFAIVQELNCAFEANEVPRAPRDAGMINRKYLSDRLGVSIFTVRRYLDVIGDYESLLPYFAAPERGRFGSTPNRKNVLDDAARFVLEQFPSLEHHQRYPPGSTAFRLANLLNKSIFEEDVARSRKGRFNQTPIAEELGFSRSALTFYKEILADYNRCIGTWEDVFEARVPSMREWLHNHIAEGTLELRDGQVNRQQLFSDLGYPKTWSYDRYPTLRKFWDEADALVTQLGYQPAEIVQRLSLLSQKLSNDPPVGKDGFTINRIQLGRDLGWSAKTTTSMPYIAVILAAEQELRGRIEYDPLILVIEGKQYKFNALLSQGWNYPFLVDLRKSFQKFYRNRKMATPAFYAIRDVLAHISSSSSDAARALREAIQNRVPLRYLEAEWSRIGLEYRDLIRLRYRTTTTANKVLGTTNSLMRRLGTDGVFPPLMVKLRRLRVDNHGHLRSVAEVSAGRPSHSQNPHVDDYLRFATSMLSKAAAIRNVELTASEEGDFSAALRVELERREYKASENPAYVILTVIERRLEALKTEAMKIIDKARALLETGQELLEKTKSVLVDWRAKLELKGTEYQAFLEETFPIEDDRRDEGLGNLLRIVTNDFGRRLPVGRKDRGGVSFLTQRADGYGGTKLVQSYLLPSSDAVSACLTLYLLASGSNIGVGRTLDDDCLETSEEPNSTRITGFKARAKGKPIHTTLSDSSAAVRSMRWLDSATRVVRPSKGKWAKTFFICLNRNGLGELSDHIHRRRFKEMAERSPDLQGLGLTPNMLRPSILLRAALTQDGRTSLSRAIGQHSRIVNQGYTGKYPTRFLHDVTIRHFMHSMETVVVRNVEEIHEALGVSVEDFEARIEGVMATGLGVLCRDRQGRPGSEGTPCKSLDCWNDCPQLFIVAREKDMAILQIWQASLRAVEGEWMRDRPERWGEVWLPWLCFVDAVELKMRQNFSSVWRAATAMATSVMSNPNFQLMRLF</sequence>
<protein>
    <recommendedName>
        <fullName evidence="4">Tyr recombinase domain-containing protein</fullName>
    </recommendedName>
</protein>
<reference evidence="2 3" key="1">
    <citation type="submission" date="2020-01" db="EMBL/GenBank/DDBJ databases">
        <title>Draft genome assembly of Ensifer adhaerens T173.</title>
        <authorList>
            <person name="Craig J.E."/>
            <person name="Stinchcombe J.R."/>
        </authorList>
    </citation>
    <scope>NUCLEOTIDE SEQUENCE [LARGE SCALE GENOMIC DNA]</scope>
    <source>
        <strain evidence="2 3">T173</strain>
    </source>
</reference>
<keyword evidence="1" id="KW-0175">Coiled coil</keyword>
<evidence type="ECO:0000313" key="2">
    <source>
        <dbReference type="EMBL" id="MBM3092215.1"/>
    </source>
</evidence>
<dbReference type="Proteomes" id="UP000744980">
    <property type="component" value="Unassembled WGS sequence"/>
</dbReference>
<evidence type="ECO:0000256" key="1">
    <source>
        <dbReference type="SAM" id="Coils"/>
    </source>
</evidence>